<evidence type="ECO:0000256" key="9">
    <source>
        <dbReference type="ARBA" id="ARBA00023242"/>
    </source>
</evidence>
<dbReference type="GO" id="GO:0005737">
    <property type="term" value="C:cytoplasm"/>
    <property type="evidence" value="ECO:0007669"/>
    <property type="project" value="TreeGrafter"/>
</dbReference>
<keyword evidence="4" id="KW-0678">Repressor</keyword>
<dbReference type="GO" id="GO:0141221">
    <property type="term" value="F:histone deacetylase activity, hydrolytic mechanism"/>
    <property type="evidence" value="ECO:0007669"/>
    <property type="project" value="UniProtKB-EC"/>
</dbReference>
<evidence type="ECO:0000256" key="5">
    <source>
        <dbReference type="ARBA" id="ARBA00022801"/>
    </source>
</evidence>
<evidence type="ECO:0000256" key="11">
    <source>
        <dbReference type="SAM" id="MobiDB-lite"/>
    </source>
</evidence>
<feature type="region of interest" description="Disordered" evidence="11">
    <location>
        <begin position="61"/>
        <end position="184"/>
    </location>
</feature>
<keyword evidence="9" id="KW-0539">Nucleus</keyword>
<evidence type="ECO:0000256" key="10">
    <source>
        <dbReference type="SAM" id="Coils"/>
    </source>
</evidence>
<feature type="compositionally biased region" description="Low complexity" evidence="11">
    <location>
        <begin position="1"/>
        <end position="13"/>
    </location>
</feature>
<dbReference type="InterPro" id="IPR037138">
    <property type="entry name" value="His_deacetylse_dom_sf"/>
</dbReference>
<accession>A0A7S4IKF4</accession>
<evidence type="ECO:0000256" key="1">
    <source>
        <dbReference type="ARBA" id="ARBA00004123"/>
    </source>
</evidence>
<dbReference type="Gene3D" id="3.40.800.20">
    <property type="entry name" value="Histone deacetylase domain"/>
    <property type="match status" value="1"/>
</dbReference>
<dbReference type="EC" id="3.5.1.98" evidence="3"/>
<comment type="subcellular location">
    <subcellularLocation>
        <location evidence="1">Nucleus</location>
    </subcellularLocation>
</comment>
<dbReference type="GO" id="GO:0000118">
    <property type="term" value="C:histone deacetylase complex"/>
    <property type="evidence" value="ECO:0007669"/>
    <property type="project" value="TreeGrafter"/>
</dbReference>
<feature type="coiled-coil region" evidence="10">
    <location>
        <begin position="726"/>
        <end position="753"/>
    </location>
</feature>
<evidence type="ECO:0000313" key="13">
    <source>
        <dbReference type="EMBL" id="CAE2232196.1"/>
    </source>
</evidence>
<feature type="region of interest" description="Disordered" evidence="11">
    <location>
        <begin position="1"/>
        <end position="21"/>
    </location>
</feature>
<evidence type="ECO:0000256" key="7">
    <source>
        <dbReference type="ARBA" id="ARBA00023015"/>
    </source>
</evidence>
<feature type="compositionally biased region" description="Basic and acidic residues" evidence="11">
    <location>
        <begin position="439"/>
        <end position="448"/>
    </location>
</feature>
<dbReference type="PANTHER" id="PTHR10625:SF5">
    <property type="entry name" value="HISTONE DEACETYLASE"/>
    <property type="match status" value="1"/>
</dbReference>
<feature type="compositionally biased region" description="Basic and acidic residues" evidence="11">
    <location>
        <begin position="1034"/>
        <end position="1049"/>
    </location>
</feature>
<dbReference type="InterPro" id="IPR023801">
    <property type="entry name" value="His_deacetylse_dom"/>
</dbReference>
<keyword evidence="7" id="KW-0805">Transcription regulation</keyword>
<protein>
    <recommendedName>
        <fullName evidence="3">histone deacetylase</fullName>
        <ecNumber evidence="3">3.5.1.98</ecNumber>
    </recommendedName>
</protein>
<dbReference type="SUPFAM" id="SSF52768">
    <property type="entry name" value="Arginase/deacetylase"/>
    <property type="match status" value="1"/>
</dbReference>
<gene>
    <name evidence="13" type="ORF">OAUR00152_LOCUS12378</name>
</gene>
<dbReference type="GO" id="GO:0040029">
    <property type="term" value="P:epigenetic regulation of gene expression"/>
    <property type="evidence" value="ECO:0007669"/>
    <property type="project" value="TreeGrafter"/>
</dbReference>
<comment type="similarity">
    <text evidence="2">Belongs to the histone deacetylase family. HD type 2 subfamily.</text>
</comment>
<proteinExistence type="inferred from homology"/>
<feature type="compositionally biased region" description="Polar residues" evidence="11">
    <location>
        <begin position="142"/>
        <end position="162"/>
    </location>
</feature>
<sequence>MTSSLPQSPLSSPGISDQDIEVLSPLNPSAEREIETQVGDSNKPIALDVENDELSTAAIALLQNGESPKPQDENNAETKGTVNGDRDQAVIDLAASSDDDVSKKDHLPSSVEASGVGGGSRTYLDGAGSGLEDTAEPLRQETFATEGQVQENDAATSSSTVATLPVAPDSIAPEPESIQNQNPEKPDLVYRRADVIFVHASTITTVPIIEAPNSDVNTDEAHNQSVRDLSNSLARDTEISDTSPVLLGELETTRARSDSSAPAKDVEALNVPDAIKPTANAETHSSLNTTEVTITEVENGGMDIHVASTTSGTSKPDPPTGGTTEADAICGKNSTMTGDDKTSEKSNPPALSGIVETAQMDVDPDRFEPNNPVKCTGTGVAEKNAEMAVDNEIVVPPPDLSGDVQLGADESPQAKPISEAAASTGISVKRKSPSQADEPPAKKSKEDLLLPQSDNADKTSLQPDSSKVFACSKMQQNVNDPVSNPDVAKSIAAPDEANRPPSMTESSNENKIHPLCDPFFASIVNLSPIPDVKPLPLLSPRDIAELESALQIGDKYSHNDDNQWKDDWSGNLQLLDKELLMNRGQIAKDPQTRPVLLPFVEWVAKTTKSPQGFRGVQLLFSYVYHMQGTPAMAQKIMAHSLQRRAKTVNERLKYILDGIRRITYDPTVLTQDGWTTGKAESPDGVSGGAFLIGRRVIWHRYEAIVIAFVRDDEIGDLWKAIWLEDHDTFDLEADELQEALKKWDRREQVKQKKLASRQTLLGGNVKPQGFAGKEKSQSSSMRFAASSNLTCKGIEHGIILATSFNQQARLGVPWPARVMNVSEVKANGAQASNRRSSSKNLIHIVFLAPYWNGQYSFSAKKSGPVRNKAATAKDPFSTGPLFEMDTIEVSESTIRKYPFDADVDTLSIDMLRTNFRFLGLPQLAFNRYLAAHRLALSFKSYAMKEMSKKSAPNNQAQGALSALTDAHPLSVQAYLFPQASLDLPFDYILSKLPCPVQQAAQLDDSEETKEPVINLQAILKAMSPPRCFGLEASGAEKDGRIPETPESERGLTPVTSPAPRFPSSTPATGDKQRDDDESLWSVSNFASDYLLKVIRIGAGNEEAKLPYLGRHFAELVSIMRQEIEGMKGLKPGERKERVGAFLKQCLIIKGHGEDILYSNIALDGLNRKNVVLEWRKACERVYKWTSVKYSSPGIGNGVTSVITDSRCNQHITASGSFERAVRLPAAIKGARKAGAGKKETIPLLYTVDQKYMELAEEEIIPKAHKASYLKRLKAKIANLPADAKGMPLTDDSEGEGGEDTMGSRGSYTAAVLGVAAALQGVDMIVGGQCVNVFCAIRPPGHHAGRELRPMHAISNGFCLLNAAACAALYATAPQAEGGLGLKRVCIIDFDVHHGNGTQDILCSTHDSRFLYVSLHAGGAHINGYDDQGDAQDGHTVLGGGKNEGIFPGRCGDTSPHEGVLNIPLGSKVTAAAVGNALVTQVSPAVDKFCPELIVLSAGFDAHKHDPLGMGGLSAEDFGSVTEVACQMAFKTCSGRIISVLEGGYGVPCCRPPNDLFLPDDMKHPSIAPKVTAPVKLLDLGDDLPDSMEDPVTPHLQQKLERCHQEGFMDCVQAHVGSLSKCSKHGK</sequence>
<evidence type="ECO:0000256" key="8">
    <source>
        <dbReference type="ARBA" id="ARBA00023163"/>
    </source>
</evidence>
<evidence type="ECO:0000256" key="3">
    <source>
        <dbReference type="ARBA" id="ARBA00012111"/>
    </source>
</evidence>
<dbReference type="EMBL" id="HBKQ01018268">
    <property type="protein sequence ID" value="CAE2232196.1"/>
    <property type="molecule type" value="Transcribed_RNA"/>
</dbReference>
<evidence type="ECO:0000259" key="12">
    <source>
        <dbReference type="Pfam" id="PF00850"/>
    </source>
</evidence>
<evidence type="ECO:0000256" key="2">
    <source>
        <dbReference type="ARBA" id="ARBA00007738"/>
    </source>
</evidence>
<dbReference type="PANTHER" id="PTHR10625">
    <property type="entry name" value="HISTONE DEACETYLASE HDAC1-RELATED"/>
    <property type="match status" value="1"/>
</dbReference>
<dbReference type="InterPro" id="IPR023696">
    <property type="entry name" value="Ureohydrolase_dom_sf"/>
</dbReference>
<feature type="domain" description="Histone deacetylase" evidence="12">
    <location>
        <begin position="1219"/>
        <end position="1546"/>
    </location>
</feature>
<name>A0A7S4IKF4_9STRA</name>
<organism evidence="13">
    <name type="scientific">Odontella aurita</name>
    <dbReference type="NCBI Taxonomy" id="265563"/>
    <lineage>
        <taxon>Eukaryota</taxon>
        <taxon>Sar</taxon>
        <taxon>Stramenopiles</taxon>
        <taxon>Ochrophyta</taxon>
        <taxon>Bacillariophyta</taxon>
        <taxon>Mediophyceae</taxon>
        <taxon>Biddulphiophycidae</taxon>
        <taxon>Eupodiscales</taxon>
        <taxon>Odontellaceae</taxon>
        <taxon>Odontella</taxon>
    </lineage>
</organism>
<feature type="compositionally biased region" description="Polar residues" evidence="11">
    <location>
        <begin position="452"/>
        <end position="463"/>
    </location>
</feature>
<dbReference type="Pfam" id="PF00850">
    <property type="entry name" value="Hist_deacetyl"/>
    <property type="match status" value="1"/>
</dbReference>
<keyword evidence="10" id="KW-0175">Coiled coil</keyword>
<feature type="region of interest" description="Disordered" evidence="11">
    <location>
        <begin position="396"/>
        <end position="463"/>
    </location>
</feature>
<evidence type="ECO:0000256" key="4">
    <source>
        <dbReference type="ARBA" id="ARBA00022491"/>
    </source>
</evidence>
<feature type="region of interest" description="Disordered" evidence="11">
    <location>
        <begin position="308"/>
        <end position="351"/>
    </location>
</feature>
<reference evidence="13" key="1">
    <citation type="submission" date="2021-01" db="EMBL/GenBank/DDBJ databases">
        <authorList>
            <person name="Corre E."/>
            <person name="Pelletier E."/>
            <person name="Niang G."/>
            <person name="Scheremetjew M."/>
            <person name="Finn R."/>
            <person name="Kale V."/>
            <person name="Holt S."/>
            <person name="Cochrane G."/>
            <person name="Meng A."/>
            <person name="Brown T."/>
            <person name="Cohen L."/>
        </authorList>
    </citation>
    <scope>NUCLEOTIDE SEQUENCE</scope>
    <source>
        <strain evidence="13">Isolate 1302-5</strain>
    </source>
</reference>
<feature type="region of interest" description="Disordered" evidence="11">
    <location>
        <begin position="477"/>
        <end position="510"/>
    </location>
</feature>
<keyword evidence="5" id="KW-0378">Hydrolase</keyword>
<feature type="region of interest" description="Disordered" evidence="11">
    <location>
        <begin position="26"/>
        <end position="45"/>
    </location>
</feature>
<keyword evidence="6" id="KW-0156">Chromatin regulator</keyword>
<keyword evidence="8" id="KW-0804">Transcription</keyword>
<feature type="region of interest" description="Disordered" evidence="11">
    <location>
        <begin position="1031"/>
        <end position="1076"/>
    </location>
</feature>
<evidence type="ECO:0000256" key="6">
    <source>
        <dbReference type="ARBA" id="ARBA00022853"/>
    </source>
</evidence>